<feature type="compositionally biased region" description="Polar residues" evidence="2">
    <location>
        <begin position="406"/>
        <end position="425"/>
    </location>
</feature>
<feature type="compositionally biased region" description="Pro residues" evidence="2">
    <location>
        <begin position="336"/>
        <end position="347"/>
    </location>
</feature>
<reference evidence="3" key="2">
    <citation type="journal article" date="2022" name="Elife">
        <title>Obligate sexual reproduction of a homothallic fungus closely related to the Cryptococcus pathogenic species complex.</title>
        <authorList>
            <person name="Passer A.R."/>
            <person name="Clancey S.A."/>
            <person name="Shea T."/>
            <person name="David-Palma M."/>
            <person name="Averette A.F."/>
            <person name="Boekhout T."/>
            <person name="Porcel B.M."/>
            <person name="Nowrousian M."/>
            <person name="Cuomo C.A."/>
            <person name="Sun S."/>
            <person name="Heitman J."/>
            <person name="Coelho M.A."/>
        </authorList>
    </citation>
    <scope>NUCLEOTIDE SEQUENCE</scope>
    <source>
        <strain evidence="3">CBS 7841</strain>
    </source>
</reference>
<feature type="region of interest" description="Disordered" evidence="2">
    <location>
        <begin position="323"/>
        <end position="425"/>
    </location>
</feature>
<feature type="region of interest" description="Disordered" evidence="2">
    <location>
        <begin position="597"/>
        <end position="633"/>
    </location>
</feature>
<accession>A0AAJ8JRE2</accession>
<feature type="compositionally biased region" description="Basic and acidic residues" evidence="2">
    <location>
        <begin position="621"/>
        <end position="633"/>
    </location>
</feature>
<feature type="compositionally biased region" description="Polar residues" evidence="2">
    <location>
        <begin position="203"/>
        <end position="216"/>
    </location>
</feature>
<sequence>MAEQTKPRRKVTSRVNTTPTSSPSISSSTYHPATRAKVDLSDIATPIAIGRSPLKSTSSNSSLKSHLSTSTSISHARSPVPQNFSPRSYNQRAIAQSSHLTTSTSPTRSDRSPGMASSTTRTPVARVRAAVSVIDRSGNSKTHSASRSEFDLQLDNPEVQNKKNTVDKASASSQIASRTRAHSLRSTLSGITDRSPIAHVKSNAKNATSPDLTASDRSCEGLGNSPLSLSKSNHSVNILGVDGAFSTSPQTPETSPERPPTQSQYPYLQPLALERMSSGESHIYSRQHLAHLIPHPTASAPTSPVPFTKLESGGVFTTLHARNGSRSRLPSHPLSKFPPPLPLPPTSPELRPIALPALTPARTSSEQSQSVSSQTLLSLSDGRDSDTGSEGQSNVSLATPSRYEHQNQGTKKVATNHSASSEESLSHFTQINGDLKTNCDKDQEVDDMLCADAEEAKIKRKNKDLSIYNASLLAINKRLEAAISKQRREILKLRRRLRETILHPPPHSLMTFSSSISPPSSSHPLSPSIDPLDPSDMGEDGTESHFDAEMLDPQLDARWENVTSLLNDMKERAEIAVEKGKEELKPGASRVLEWTEMEEQGEGEGDASVESIVETSVNHGMENDTNERPKLSL</sequence>
<dbReference type="EMBL" id="CP143785">
    <property type="protein sequence ID" value="WVN87082.1"/>
    <property type="molecule type" value="Genomic_DNA"/>
</dbReference>
<feature type="region of interest" description="Disordered" evidence="2">
    <location>
        <begin position="1"/>
        <end position="219"/>
    </location>
</feature>
<dbReference type="AlphaFoldDB" id="A0AAJ8JRE2"/>
<feature type="region of interest" description="Disordered" evidence="2">
    <location>
        <begin position="504"/>
        <end position="543"/>
    </location>
</feature>
<evidence type="ECO:0000313" key="4">
    <source>
        <dbReference type="Proteomes" id="UP000094043"/>
    </source>
</evidence>
<dbReference type="RefSeq" id="XP_066067782.1">
    <property type="nucleotide sequence ID" value="XM_066211685.1"/>
</dbReference>
<evidence type="ECO:0000256" key="1">
    <source>
        <dbReference type="SAM" id="Coils"/>
    </source>
</evidence>
<feature type="compositionally biased region" description="Polar residues" evidence="2">
    <location>
        <begin position="245"/>
        <end position="264"/>
    </location>
</feature>
<feature type="compositionally biased region" description="Polar residues" evidence="2">
    <location>
        <begin position="388"/>
        <end position="399"/>
    </location>
</feature>
<evidence type="ECO:0000256" key="2">
    <source>
        <dbReference type="SAM" id="MobiDB-lite"/>
    </source>
</evidence>
<reference evidence="3" key="3">
    <citation type="submission" date="2024-01" db="EMBL/GenBank/DDBJ databases">
        <authorList>
            <person name="Coelho M.A."/>
            <person name="David-Palma M."/>
            <person name="Shea T."/>
            <person name="Sun S."/>
            <person name="Cuomo C.A."/>
            <person name="Heitman J."/>
        </authorList>
    </citation>
    <scope>NUCLEOTIDE SEQUENCE</scope>
    <source>
        <strain evidence="3">CBS 7841</strain>
    </source>
</reference>
<organism evidence="3 4">
    <name type="scientific">Cryptococcus depauperatus CBS 7841</name>
    <dbReference type="NCBI Taxonomy" id="1295531"/>
    <lineage>
        <taxon>Eukaryota</taxon>
        <taxon>Fungi</taxon>
        <taxon>Dikarya</taxon>
        <taxon>Basidiomycota</taxon>
        <taxon>Agaricomycotina</taxon>
        <taxon>Tremellomycetes</taxon>
        <taxon>Tremellales</taxon>
        <taxon>Cryptococcaceae</taxon>
        <taxon>Cryptococcus</taxon>
    </lineage>
</organism>
<dbReference type="PANTHER" id="PTHR38701">
    <property type="entry name" value="CHROMOSOME 8, WHOLE GENOME SHOTGUN SEQUENCE"/>
    <property type="match status" value="1"/>
</dbReference>
<feature type="compositionally biased region" description="Low complexity" evidence="2">
    <location>
        <begin position="364"/>
        <end position="380"/>
    </location>
</feature>
<feature type="compositionally biased region" description="Low complexity" evidence="2">
    <location>
        <begin position="513"/>
        <end position="535"/>
    </location>
</feature>
<name>A0AAJ8JRE2_9TREE</name>
<evidence type="ECO:0000313" key="3">
    <source>
        <dbReference type="EMBL" id="WVN87082.1"/>
    </source>
</evidence>
<dbReference type="KEGG" id="cdep:91086470"/>
<dbReference type="PANTHER" id="PTHR38701:SF1">
    <property type="entry name" value="UP-REGULATED DURING SEPTATION PROTEIN 1 DOMAIN-CONTAINING PROTEIN"/>
    <property type="match status" value="1"/>
</dbReference>
<reference evidence="3" key="1">
    <citation type="submission" date="2016-06" db="EMBL/GenBank/DDBJ databases">
        <authorList>
            <person name="Cuomo C."/>
            <person name="Litvintseva A."/>
            <person name="Heitman J."/>
            <person name="Chen Y."/>
            <person name="Sun S."/>
            <person name="Springer D."/>
            <person name="Dromer F."/>
            <person name="Young S."/>
            <person name="Zeng Q."/>
            <person name="Chapman S."/>
            <person name="Gujja S."/>
            <person name="Saif S."/>
            <person name="Birren B."/>
        </authorList>
    </citation>
    <scope>NUCLEOTIDE SEQUENCE</scope>
    <source>
        <strain evidence="3">CBS 7841</strain>
    </source>
</reference>
<feature type="region of interest" description="Disordered" evidence="2">
    <location>
        <begin position="240"/>
        <end position="264"/>
    </location>
</feature>
<feature type="compositionally biased region" description="Polar residues" evidence="2">
    <location>
        <begin position="137"/>
        <end position="147"/>
    </location>
</feature>
<keyword evidence="1" id="KW-0175">Coiled coil</keyword>
<dbReference type="Proteomes" id="UP000094043">
    <property type="component" value="Chromosome 2"/>
</dbReference>
<feature type="compositionally biased region" description="Low complexity" evidence="2">
    <location>
        <begin position="17"/>
        <end position="29"/>
    </location>
</feature>
<feature type="coiled-coil region" evidence="1">
    <location>
        <begin position="469"/>
        <end position="496"/>
    </location>
</feature>
<feature type="compositionally biased region" description="Polar residues" evidence="2">
    <location>
        <begin position="80"/>
        <end position="100"/>
    </location>
</feature>
<protein>
    <submittedName>
        <fullName evidence="3">Uncharacterized protein</fullName>
    </submittedName>
</protein>
<proteinExistence type="predicted"/>
<feature type="compositionally biased region" description="Acidic residues" evidence="2">
    <location>
        <begin position="597"/>
        <end position="607"/>
    </location>
</feature>
<feature type="compositionally biased region" description="Low complexity" evidence="2">
    <location>
        <begin position="52"/>
        <end position="74"/>
    </location>
</feature>
<dbReference type="GeneID" id="91086470"/>
<gene>
    <name evidence="3" type="ORF">L203_102258</name>
</gene>
<keyword evidence="4" id="KW-1185">Reference proteome</keyword>